<reference evidence="5" key="1">
    <citation type="submission" date="2022-11" db="UniProtKB">
        <authorList>
            <consortium name="WormBaseParasite"/>
        </authorList>
    </citation>
    <scope>IDENTIFICATION</scope>
</reference>
<feature type="domain" description="POLQ-like helical" evidence="3">
    <location>
        <begin position="141"/>
        <end position="211"/>
    </location>
</feature>
<feature type="region of interest" description="Disordered" evidence="1">
    <location>
        <begin position="509"/>
        <end position="539"/>
    </location>
</feature>
<dbReference type="InterPro" id="IPR046931">
    <property type="entry name" value="HTH_61"/>
</dbReference>
<sequence length="717" mass="78034">MDQGLQLLQSLENDVKSALFTDIVSGTSGGRLMHRAILESIASNMTNNLQDLESYVESTLAFVESKNDKFDIRSMIAQSLDYLTKNEFLEFKGENYQPTQLGSAALSSTLPPHEALAVLADLREAQKNLALDTDLHMLYLVHLRFFACLMLFDLINEMSLEACSSKYQVNRGYLQTLQQQGANYAGMIVNFCDRLGWYYLKCLLSGFAERIAFGVRRELTELVALPGLDGARARIFHQNSLDTLASIAGCDPRRLGQVLRKAVPFQSGQDCGRETKRPWLANYPDLTEDQAIEHLKSKAARLLAQKMQQFVPVTNNENFGEKLPKNGYSANSPPKLDLWSTNHQASTNEEPSTNYAVDSLSMTNHGASKNQGPSPNHVEDSLLMKNQGLSTNYTGPSTKHKVDSLSLMNHGASTNQGPSPNQAGDSLSLMNQGPSSKHAANSLSMMNHGALKNQGPSTNHAVDSLSMMNHGALTNQGPLPNHTGDSLLLMNQGPSTKHEVDLLSLMNHGASTNQGPSPNQAGDSLSLMNQGPSSKHAANSLSMMNHGALKNQGPSTNHAVDSLSMMNHGALTNQGPSPNHAGDSLLMMNQGPSTNSLLMTNQETSTNQGPSPNHAMDSSSTTCHEGTKIVVLNDSALIEFENTSFTTPTAEKNRLGGKFENLKLSIDLNDFLNKSQLSDLAKDFTQNFAQMVDDHDDSEVTNITASMKTVSLMDFDE</sequence>
<proteinExistence type="predicted"/>
<accession>A0A915IWL8</accession>
<feature type="domain" description="DNA polymerase theta-like helix-turn-helix" evidence="2">
    <location>
        <begin position="3"/>
        <end position="90"/>
    </location>
</feature>
<name>A0A915IWL8_ROMCU</name>
<evidence type="ECO:0000313" key="5">
    <source>
        <dbReference type="WBParaSite" id="nRc.2.0.1.t17805-RA"/>
    </source>
</evidence>
<dbReference type="Proteomes" id="UP000887565">
    <property type="component" value="Unplaced"/>
</dbReference>
<evidence type="ECO:0000313" key="4">
    <source>
        <dbReference type="Proteomes" id="UP000887565"/>
    </source>
</evidence>
<evidence type="ECO:0000259" key="3">
    <source>
        <dbReference type="Pfam" id="PF21099"/>
    </source>
</evidence>
<dbReference type="SUPFAM" id="SSF46785">
    <property type="entry name" value="Winged helix' DNA-binding domain"/>
    <property type="match status" value="1"/>
</dbReference>
<dbReference type="WBParaSite" id="nRc.2.0.1.t17805-RA">
    <property type="protein sequence ID" value="nRc.2.0.1.t17805-RA"/>
    <property type="gene ID" value="nRc.2.0.1.g17805"/>
</dbReference>
<dbReference type="Pfam" id="PF20470">
    <property type="entry name" value="HTH_61"/>
    <property type="match status" value="1"/>
</dbReference>
<feature type="compositionally biased region" description="Polar residues" evidence="1">
    <location>
        <begin position="339"/>
        <end position="352"/>
    </location>
</feature>
<keyword evidence="4" id="KW-1185">Reference proteome</keyword>
<dbReference type="AlphaFoldDB" id="A0A915IWL8"/>
<protein>
    <submittedName>
        <fullName evidence="5">DNA polymerase theta-like helix-turn-helix domain-containing protein</fullName>
    </submittedName>
</protein>
<dbReference type="InterPro" id="IPR048960">
    <property type="entry name" value="POLQ-like_helical"/>
</dbReference>
<evidence type="ECO:0000259" key="2">
    <source>
        <dbReference type="Pfam" id="PF20470"/>
    </source>
</evidence>
<dbReference type="PANTHER" id="PTHR10133">
    <property type="entry name" value="DNA POLYMERASE I"/>
    <property type="match status" value="1"/>
</dbReference>
<dbReference type="SUPFAM" id="SSF158702">
    <property type="entry name" value="Sec63 N-terminal domain-like"/>
    <property type="match status" value="1"/>
</dbReference>
<dbReference type="InterPro" id="IPR036390">
    <property type="entry name" value="WH_DNA-bd_sf"/>
</dbReference>
<dbReference type="Gene3D" id="1.10.3380.20">
    <property type="match status" value="1"/>
</dbReference>
<dbReference type="InterPro" id="IPR002298">
    <property type="entry name" value="DNA_polymerase_A"/>
</dbReference>
<feature type="region of interest" description="Disordered" evidence="1">
    <location>
        <begin position="602"/>
        <end position="621"/>
    </location>
</feature>
<dbReference type="GO" id="GO:0097681">
    <property type="term" value="P:double-strand break repair via alternative nonhomologous end joining"/>
    <property type="evidence" value="ECO:0007669"/>
    <property type="project" value="TreeGrafter"/>
</dbReference>
<organism evidence="4 5">
    <name type="scientific">Romanomermis culicivorax</name>
    <name type="common">Nematode worm</name>
    <dbReference type="NCBI Taxonomy" id="13658"/>
    <lineage>
        <taxon>Eukaryota</taxon>
        <taxon>Metazoa</taxon>
        <taxon>Ecdysozoa</taxon>
        <taxon>Nematoda</taxon>
        <taxon>Enoplea</taxon>
        <taxon>Dorylaimia</taxon>
        <taxon>Mermithida</taxon>
        <taxon>Mermithoidea</taxon>
        <taxon>Mermithidae</taxon>
        <taxon>Romanomermis</taxon>
    </lineage>
</organism>
<dbReference type="GO" id="GO:0003887">
    <property type="term" value="F:DNA-directed DNA polymerase activity"/>
    <property type="evidence" value="ECO:0007669"/>
    <property type="project" value="InterPro"/>
</dbReference>
<dbReference type="PANTHER" id="PTHR10133:SF62">
    <property type="entry name" value="DNA POLYMERASE THETA"/>
    <property type="match status" value="1"/>
</dbReference>
<evidence type="ECO:0000256" key="1">
    <source>
        <dbReference type="SAM" id="MobiDB-lite"/>
    </source>
</evidence>
<feature type="region of interest" description="Disordered" evidence="1">
    <location>
        <begin position="315"/>
        <end position="352"/>
    </location>
</feature>
<dbReference type="GO" id="GO:0006261">
    <property type="term" value="P:DNA-templated DNA replication"/>
    <property type="evidence" value="ECO:0007669"/>
    <property type="project" value="InterPro"/>
</dbReference>
<dbReference type="Pfam" id="PF21099">
    <property type="entry name" value="POLQ_helical"/>
    <property type="match status" value="1"/>
</dbReference>